<gene>
    <name evidence="12" type="ORF">HHL28_04145</name>
</gene>
<dbReference type="PANTHER" id="PTHR33446:SF2">
    <property type="entry name" value="PROTEIN TONB"/>
    <property type="match status" value="1"/>
</dbReference>
<dbReference type="PANTHER" id="PTHR33446">
    <property type="entry name" value="PROTEIN TONB-RELATED"/>
    <property type="match status" value="1"/>
</dbReference>
<feature type="compositionally biased region" description="Pro residues" evidence="10">
    <location>
        <begin position="104"/>
        <end position="117"/>
    </location>
</feature>
<feature type="region of interest" description="Disordered" evidence="10">
    <location>
        <begin position="42"/>
        <end position="136"/>
    </location>
</feature>
<dbReference type="Proteomes" id="UP000501891">
    <property type="component" value="Chromosome"/>
</dbReference>
<evidence type="ECO:0000259" key="11">
    <source>
        <dbReference type="PROSITE" id="PS52015"/>
    </source>
</evidence>
<reference evidence="12" key="1">
    <citation type="submission" date="2020-04" db="EMBL/GenBank/DDBJ databases">
        <title>A desert anoxygenic phototrophic bacterium fixes CO2 using RubisCO under aerobic conditions.</title>
        <authorList>
            <person name="Tang K."/>
        </authorList>
    </citation>
    <scope>NUCLEOTIDE SEQUENCE [LARGE SCALE GENOMIC DNA]</scope>
    <source>
        <strain evidence="12">MIMtkB3</strain>
    </source>
</reference>
<evidence type="ECO:0000256" key="5">
    <source>
        <dbReference type="ARBA" id="ARBA00022519"/>
    </source>
</evidence>
<feature type="compositionally biased region" description="Polar residues" evidence="10">
    <location>
        <begin position="120"/>
        <end position="136"/>
    </location>
</feature>
<dbReference type="Gene3D" id="3.30.1150.10">
    <property type="match status" value="1"/>
</dbReference>
<evidence type="ECO:0000256" key="6">
    <source>
        <dbReference type="ARBA" id="ARBA00022692"/>
    </source>
</evidence>
<dbReference type="KEGG" id="acru:HHL28_04145"/>
<accession>A0A858R5B9</accession>
<dbReference type="GO" id="GO:0055085">
    <property type="term" value="P:transmembrane transport"/>
    <property type="evidence" value="ECO:0007669"/>
    <property type="project" value="InterPro"/>
</dbReference>
<evidence type="ECO:0000256" key="8">
    <source>
        <dbReference type="ARBA" id="ARBA00022989"/>
    </source>
</evidence>
<dbReference type="EMBL" id="CP051775">
    <property type="protein sequence ID" value="QJE72393.1"/>
    <property type="molecule type" value="Genomic_DNA"/>
</dbReference>
<evidence type="ECO:0000256" key="10">
    <source>
        <dbReference type="SAM" id="MobiDB-lite"/>
    </source>
</evidence>
<dbReference type="InterPro" id="IPR006260">
    <property type="entry name" value="TonB/TolA_C"/>
</dbReference>
<keyword evidence="4" id="KW-1003">Cell membrane</keyword>
<dbReference type="SUPFAM" id="SSF74653">
    <property type="entry name" value="TolA/TonB C-terminal domain"/>
    <property type="match status" value="1"/>
</dbReference>
<evidence type="ECO:0000313" key="13">
    <source>
        <dbReference type="Proteomes" id="UP000501891"/>
    </source>
</evidence>
<protein>
    <submittedName>
        <fullName evidence="12">Energy transducer TonB</fullName>
    </submittedName>
</protein>
<dbReference type="GO" id="GO:0098797">
    <property type="term" value="C:plasma membrane protein complex"/>
    <property type="evidence" value="ECO:0007669"/>
    <property type="project" value="TreeGrafter"/>
</dbReference>
<organism evidence="12 13">
    <name type="scientific">Aerophototrophica crusticola</name>
    <dbReference type="NCBI Taxonomy" id="1709002"/>
    <lineage>
        <taxon>Bacteria</taxon>
        <taxon>Pseudomonadati</taxon>
        <taxon>Pseudomonadota</taxon>
        <taxon>Alphaproteobacteria</taxon>
        <taxon>Rhodospirillales</taxon>
        <taxon>Rhodospirillaceae</taxon>
        <taxon>Aerophototrophica</taxon>
    </lineage>
</organism>
<dbReference type="AlphaFoldDB" id="A0A858R5B9"/>
<dbReference type="InterPro" id="IPR037682">
    <property type="entry name" value="TonB_C"/>
</dbReference>
<keyword evidence="5" id="KW-0997">Cell inner membrane</keyword>
<keyword evidence="8" id="KW-1133">Transmembrane helix</keyword>
<dbReference type="PROSITE" id="PS52015">
    <property type="entry name" value="TONB_CTD"/>
    <property type="match status" value="1"/>
</dbReference>
<dbReference type="NCBIfam" id="TIGR01352">
    <property type="entry name" value="tonB_Cterm"/>
    <property type="match status" value="1"/>
</dbReference>
<keyword evidence="3" id="KW-0813">Transport</keyword>
<name>A0A858R5B9_9PROT</name>
<comment type="similarity">
    <text evidence="2">Belongs to the TonB family.</text>
</comment>
<evidence type="ECO:0000256" key="9">
    <source>
        <dbReference type="ARBA" id="ARBA00023136"/>
    </source>
</evidence>
<dbReference type="GO" id="GO:0015031">
    <property type="term" value="P:protein transport"/>
    <property type="evidence" value="ECO:0007669"/>
    <property type="project" value="UniProtKB-KW"/>
</dbReference>
<dbReference type="InterPro" id="IPR051045">
    <property type="entry name" value="TonB-dependent_transducer"/>
</dbReference>
<dbReference type="Pfam" id="PF03544">
    <property type="entry name" value="TonB_C"/>
    <property type="match status" value="1"/>
</dbReference>
<evidence type="ECO:0000256" key="3">
    <source>
        <dbReference type="ARBA" id="ARBA00022448"/>
    </source>
</evidence>
<evidence type="ECO:0000256" key="2">
    <source>
        <dbReference type="ARBA" id="ARBA00006555"/>
    </source>
</evidence>
<dbReference type="GO" id="GO:0031992">
    <property type="term" value="F:energy transducer activity"/>
    <property type="evidence" value="ECO:0007669"/>
    <property type="project" value="TreeGrafter"/>
</dbReference>
<comment type="subcellular location">
    <subcellularLocation>
        <location evidence="1">Cell inner membrane</location>
        <topology evidence="1">Single-pass membrane protein</topology>
        <orientation evidence="1">Periplasmic side</orientation>
    </subcellularLocation>
</comment>
<keyword evidence="6" id="KW-0812">Transmembrane</keyword>
<feature type="compositionally biased region" description="Low complexity" evidence="10">
    <location>
        <begin position="87"/>
        <end position="96"/>
    </location>
</feature>
<proteinExistence type="inferred from homology"/>
<evidence type="ECO:0000256" key="7">
    <source>
        <dbReference type="ARBA" id="ARBA00022927"/>
    </source>
</evidence>
<feature type="domain" description="TonB C-terminal" evidence="11">
    <location>
        <begin position="119"/>
        <end position="216"/>
    </location>
</feature>
<keyword evidence="9" id="KW-0472">Membrane</keyword>
<keyword evidence="13" id="KW-1185">Reference proteome</keyword>
<feature type="compositionally biased region" description="Pro residues" evidence="10">
    <location>
        <begin position="45"/>
        <end position="86"/>
    </location>
</feature>
<evidence type="ECO:0000313" key="12">
    <source>
        <dbReference type="EMBL" id="QJE72393.1"/>
    </source>
</evidence>
<evidence type="ECO:0000256" key="1">
    <source>
        <dbReference type="ARBA" id="ARBA00004383"/>
    </source>
</evidence>
<evidence type="ECO:0000256" key="4">
    <source>
        <dbReference type="ARBA" id="ARBA00022475"/>
    </source>
</evidence>
<sequence length="216" mass="23379">MTGRLVGIGLVVLLHIGLVYALITGLARDLVKEVTKDIVVETVEEPPPPPEELPPPPPPPTDVPPPPPAALPPPVIKIENPPPQQNPPTQVVQETVQRQEAFAPPAPPGPPAPPAPPQGGSINVKSLQTNRPDYPSQSIRLEEEGTTRMRLYCSAEGRITEGTVEKSSGYERLDNAWLNMAKRGRWKCDPLVQDGKPTGAWLPAVVPLTFRLEDAR</sequence>
<keyword evidence="7" id="KW-0653">Protein transport</keyword>